<keyword evidence="3" id="KW-1185">Reference proteome</keyword>
<protein>
    <recommendedName>
        <fullName evidence="4">O-antigen ligase domain-containing protein</fullName>
    </recommendedName>
</protein>
<feature type="transmembrane region" description="Helical" evidence="1">
    <location>
        <begin position="165"/>
        <end position="183"/>
    </location>
</feature>
<feature type="transmembrane region" description="Helical" evidence="1">
    <location>
        <begin position="254"/>
        <end position="270"/>
    </location>
</feature>
<feature type="transmembrane region" description="Helical" evidence="1">
    <location>
        <begin position="413"/>
        <end position="433"/>
    </location>
</feature>
<sequence>MQLTALSAFYLPLLALVLLFARPWLPALLIFATVLQGGSVLNVTLDQGQYGISPYNVTALAALCVLAARLFRAPRLDFLSAAPRPASWLLSLYALVAVTGAFVLPHVHAGVPVYLLLNPQGFDLPPTPLHFTISNAVQAANLCVHLAVALFLLHAASRPDWRSARLLWGLGAAVALVTLIGGYERLAHVAGWPSFNAFWMSNPGYLQLANHDVAGIRRIVAPFSEASYASAFLAAVWTALFAVFLLGRRHAGKLIVAMIVVGLALLNPLGSTGWAAAGVASAAVLLVATVYAAKDSACRARVVSAWAALTVAGAALLLVANFTPAGKKVQELASTAIIDKLDSGSAQSRTRSNMSALTIVSHTYGTGAGMGSNRASSYFASLVSNTGLPGLLTFCGMLAALALAVARSARDRSARVFVVTALGTATLAVALAIPDLNAPLYWAFIFIALAYSARPPEPADGHAANEARHSRTV</sequence>
<evidence type="ECO:0000313" key="3">
    <source>
        <dbReference type="Proteomes" id="UP000242205"/>
    </source>
</evidence>
<feature type="transmembrane region" description="Helical" evidence="1">
    <location>
        <begin position="387"/>
        <end position="406"/>
    </location>
</feature>
<feature type="transmembrane region" description="Helical" evidence="1">
    <location>
        <begin position="276"/>
        <end position="293"/>
    </location>
</feature>
<name>A0A2I6S8Y8_9RHOO</name>
<dbReference type="AlphaFoldDB" id="A0A2I6S8Y8"/>
<keyword evidence="1" id="KW-0812">Transmembrane</keyword>
<reference evidence="2 3" key="1">
    <citation type="submission" date="2018-01" db="EMBL/GenBank/DDBJ databases">
        <authorList>
            <person name="Fu G.-Y."/>
        </authorList>
    </citation>
    <scope>NUCLEOTIDE SEQUENCE [LARGE SCALE GENOMIC DNA]</scope>
    <source>
        <strain evidence="2 3">SY39</strain>
    </source>
</reference>
<dbReference type="EMBL" id="CP025682">
    <property type="protein sequence ID" value="AUN95724.1"/>
    <property type="molecule type" value="Genomic_DNA"/>
</dbReference>
<feature type="transmembrane region" description="Helical" evidence="1">
    <location>
        <begin position="228"/>
        <end position="247"/>
    </location>
</feature>
<accession>A0A2I6S8Y8</accession>
<dbReference type="Proteomes" id="UP000242205">
    <property type="component" value="Chromosome"/>
</dbReference>
<feature type="transmembrane region" description="Helical" evidence="1">
    <location>
        <begin position="53"/>
        <end position="71"/>
    </location>
</feature>
<feature type="transmembrane region" description="Helical" evidence="1">
    <location>
        <begin position="305"/>
        <end position="323"/>
    </location>
</feature>
<evidence type="ECO:0000256" key="1">
    <source>
        <dbReference type="SAM" id="Phobius"/>
    </source>
</evidence>
<keyword evidence="1" id="KW-1133">Transmembrane helix</keyword>
<proteinExistence type="predicted"/>
<evidence type="ECO:0008006" key="4">
    <source>
        <dbReference type="Google" id="ProtNLM"/>
    </source>
</evidence>
<keyword evidence="1" id="KW-0472">Membrane</keyword>
<gene>
    <name evidence="2" type="ORF">C0099_12745</name>
</gene>
<dbReference type="KEGG" id="atw:C0099_12745"/>
<evidence type="ECO:0000313" key="2">
    <source>
        <dbReference type="EMBL" id="AUN95724.1"/>
    </source>
</evidence>
<feature type="transmembrane region" description="Helical" evidence="1">
    <location>
        <begin position="92"/>
        <end position="117"/>
    </location>
</feature>
<organism evidence="2 3">
    <name type="scientific">Pseudazoarcus pumilus</name>
    <dbReference type="NCBI Taxonomy" id="2067960"/>
    <lineage>
        <taxon>Bacteria</taxon>
        <taxon>Pseudomonadati</taxon>
        <taxon>Pseudomonadota</taxon>
        <taxon>Betaproteobacteria</taxon>
        <taxon>Rhodocyclales</taxon>
        <taxon>Zoogloeaceae</taxon>
        <taxon>Pseudazoarcus</taxon>
    </lineage>
</organism>
<feature type="transmembrane region" description="Helical" evidence="1">
    <location>
        <begin position="129"/>
        <end position="153"/>
    </location>
</feature>